<dbReference type="RefSeq" id="WP_188906220.1">
    <property type="nucleotide sequence ID" value="NZ_BMIQ01000001.1"/>
</dbReference>
<feature type="transmembrane region" description="Helical" evidence="6">
    <location>
        <begin position="50"/>
        <end position="77"/>
    </location>
</feature>
<dbReference type="PANTHER" id="PTHR33529:SF6">
    <property type="entry name" value="YJGP_YJGQ FAMILY PERMEASE"/>
    <property type="match status" value="1"/>
</dbReference>
<feature type="transmembrane region" description="Helical" evidence="6">
    <location>
        <begin position="98"/>
        <end position="121"/>
    </location>
</feature>
<evidence type="ECO:0000313" key="7">
    <source>
        <dbReference type="EMBL" id="GGD85676.1"/>
    </source>
</evidence>
<proteinExistence type="predicted"/>
<dbReference type="Proteomes" id="UP000644699">
    <property type="component" value="Unassembled WGS sequence"/>
</dbReference>
<dbReference type="GO" id="GO:0043190">
    <property type="term" value="C:ATP-binding cassette (ABC) transporter complex"/>
    <property type="evidence" value="ECO:0007669"/>
    <property type="project" value="TreeGrafter"/>
</dbReference>
<keyword evidence="5 6" id="KW-0472">Membrane</keyword>
<protein>
    <submittedName>
        <fullName evidence="7">LPS export ABC transporter permease LptF</fullName>
    </submittedName>
</protein>
<dbReference type="GO" id="GO:0015920">
    <property type="term" value="P:lipopolysaccharide transport"/>
    <property type="evidence" value="ECO:0007669"/>
    <property type="project" value="TreeGrafter"/>
</dbReference>
<reference evidence="7" key="1">
    <citation type="journal article" date="2014" name="Int. J. Syst. Evol. Microbiol.">
        <title>Complete genome sequence of Corynebacterium casei LMG S-19264T (=DSM 44701T), isolated from a smear-ripened cheese.</title>
        <authorList>
            <consortium name="US DOE Joint Genome Institute (JGI-PGF)"/>
            <person name="Walter F."/>
            <person name="Albersmeier A."/>
            <person name="Kalinowski J."/>
            <person name="Ruckert C."/>
        </authorList>
    </citation>
    <scope>NUCLEOTIDE SEQUENCE</scope>
    <source>
        <strain evidence="7">CGMCC 1.15367</strain>
    </source>
</reference>
<dbReference type="EMBL" id="BMIQ01000001">
    <property type="protein sequence ID" value="GGD85676.1"/>
    <property type="molecule type" value="Genomic_DNA"/>
</dbReference>
<dbReference type="InterPro" id="IPR005495">
    <property type="entry name" value="LptG/LptF_permease"/>
</dbReference>
<evidence type="ECO:0000256" key="2">
    <source>
        <dbReference type="ARBA" id="ARBA00022475"/>
    </source>
</evidence>
<dbReference type="AlphaFoldDB" id="A0A916ZCC4"/>
<comment type="caution">
    <text evidence="7">The sequence shown here is derived from an EMBL/GenBank/DDBJ whole genome shotgun (WGS) entry which is preliminary data.</text>
</comment>
<feature type="transmembrane region" description="Helical" evidence="6">
    <location>
        <begin position="12"/>
        <end position="30"/>
    </location>
</feature>
<keyword evidence="4 6" id="KW-1133">Transmembrane helix</keyword>
<reference evidence="7" key="2">
    <citation type="submission" date="2020-09" db="EMBL/GenBank/DDBJ databases">
        <authorList>
            <person name="Sun Q."/>
            <person name="Zhou Y."/>
        </authorList>
    </citation>
    <scope>NUCLEOTIDE SEQUENCE</scope>
    <source>
        <strain evidence="7">CGMCC 1.15367</strain>
    </source>
</reference>
<keyword evidence="8" id="KW-1185">Reference proteome</keyword>
<sequence>MSLLERYIFRRALTFSLGSLGSLVLIVWIVQALQRVDIVRSSASAAGNMFWIATMLIPNLLAGVVPFAVVIGAVQALNSLNADSERAVIAASGARNSVVIRPIVALGLSGAALILVISHLIGPMAQGAFFNGLRAVNADAITLFLTPGRFEEIQDKFVVGVGDVRGSTISNLFISDQRDPTTDLAYFAKEAQIAERDDDSYLLLRDGQVHRRTVADGAISVIQFQTYAFDLATLRPEGDGDWIRNSERSTLDLLRADATDKSVQNNPSAFAKELTQRFSDWLYPLAFALWALVVAGRPRTNRQGAGPAMALGLSGALGLKALSFVVLALIDHDTSYQILAYLLPLASIASSAVFLWADVDVAGSRLLTGLGDGLRWIGQLFRRDPAHSGAR</sequence>
<gene>
    <name evidence="7" type="ORF">GCM10011390_00310</name>
</gene>
<keyword evidence="2" id="KW-1003">Cell membrane</keyword>
<feature type="transmembrane region" description="Helical" evidence="6">
    <location>
        <begin position="310"/>
        <end position="330"/>
    </location>
</feature>
<evidence type="ECO:0000256" key="1">
    <source>
        <dbReference type="ARBA" id="ARBA00004651"/>
    </source>
</evidence>
<evidence type="ECO:0000256" key="4">
    <source>
        <dbReference type="ARBA" id="ARBA00022989"/>
    </source>
</evidence>
<evidence type="ECO:0000256" key="3">
    <source>
        <dbReference type="ARBA" id="ARBA00022692"/>
    </source>
</evidence>
<organism evidence="7 8">
    <name type="scientific">Aureimonas endophytica</name>
    <dbReference type="NCBI Taxonomy" id="2027858"/>
    <lineage>
        <taxon>Bacteria</taxon>
        <taxon>Pseudomonadati</taxon>
        <taxon>Pseudomonadota</taxon>
        <taxon>Alphaproteobacteria</taxon>
        <taxon>Hyphomicrobiales</taxon>
        <taxon>Aurantimonadaceae</taxon>
        <taxon>Aureimonas</taxon>
    </lineage>
</organism>
<feature type="transmembrane region" description="Helical" evidence="6">
    <location>
        <begin position="281"/>
        <end position="298"/>
    </location>
</feature>
<evidence type="ECO:0000256" key="5">
    <source>
        <dbReference type="ARBA" id="ARBA00023136"/>
    </source>
</evidence>
<accession>A0A916ZCC4</accession>
<evidence type="ECO:0000256" key="6">
    <source>
        <dbReference type="SAM" id="Phobius"/>
    </source>
</evidence>
<evidence type="ECO:0000313" key="8">
    <source>
        <dbReference type="Proteomes" id="UP000644699"/>
    </source>
</evidence>
<comment type="subcellular location">
    <subcellularLocation>
        <location evidence="1">Cell membrane</location>
        <topology evidence="1">Multi-pass membrane protein</topology>
    </subcellularLocation>
</comment>
<keyword evidence="3 6" id="KW-0812">Transmembrane</keyword>
<dbReference type="Pfam" id="PF03739">
    <property type="entry name" value="LptF_LptG"/>
    <property type="match status" value="1"/>
</dbReference>
<dbReference type="PANTHER" id="PTHR33529">
    <property type="entry name" value="SLR0882 PROTEIN-RELATED"/>
    <property type="match status" value="1"/>
</dbReference>
<name>A0A916ZCC4_9HYPH</name>
<feature type="transmembrane region" description="Helical" evidence="6">
    <location>
        <begin position="336"/>
        <end position="357"/>
    </location>
</feature>